<dbReference type="AlphaFoldDB" id="A0A553GW54"/>
<feature type="domain" description="4Fe-4S ferredoxin-type" evidence="2">
    <location>
        <begin position="743"/>
        <end position="773"/>
    </location>
</feature>
<dbReference type="PROSITE" id="PS51379">
    <property type="entry name" value="4FE4S_FER_2"/>
    <property type="match status" value="2"/>
</dbReference>
<evidence type="ECO:0000259" key="2">
    <source>
        <dbReference type="PROSITE" id="PS51379"/>
    </source>
</evidence>
<reference evidence="3 4" key="1">
    <citation type="submission" date="2019-07" db="EMBL/GenBank/DDBJ databases">
        <title>Pseudomonas mangiferae sp. nov., isolated from bark of mango tree in Thailand.</title>
        <authorList>
            <person name="Srisuk N."/>
            <person name="Anurat P."/>
        </authorList>
    </citation>
    <scope>NUCLEOTIDE SEQUENCE [LARGE SCALE GENOMIC DNA]</scope>
    <source>
        <strain evidence="3 4">DMKU_BBB3-04</strain>
    </source>
</reference>
<gene>
    <name evidence="3" type="ORF">FM069_16575</name>
</gene>
<dbReference type="SUPFAM" id="SSF53706">
    <property type="entry name" value="Formate dehydrogenase/DMSO reductase, domains 1-3"/>
    <property type="match status" value="1"/>
</dbReference>
<dbReference type="SUPFAM" id="SSF50692">
    <property type="entry name" value="ADC-like"/>
    <property type="match status" value="1"/>
</dbReference>
<keyword evidence="4" id="KW-1185">Reference proteome</keyword>
<dbReference type="InterPro" id="IPR009010">
    <property type="entry name" value="Asp_de-COase-like_dom_sf"/>
</dbReference>
<proteinExistence type="predicted"/>
<accession>A0A553GW54</accession>
<dbReference type="CDD" id="cd10551">
    <property type="entry name" value="PsrB"/>
    <property type="match status" value="1"/>
</dbReference>
<dbReference type="InterPro" id="IPR030948">
    <property type="entry name" value="TAT_var_transloc_signal_dom"/>
</dbReference>
<dbReference type="CDD" id="cd02784">
    <property type="entry name" value="MopB_CT_PHLH"/>
    <property type="match status" value="1"/>
</dbReference>
<sequence>MARMPVDFAALRRELEGRQGRRYWRGLDELAQRPEVQAFLEAEFPGAAPQLDRRRFLQLMGASLAMAGLAACGETPEQAVPYVEQPENLIPGRPLWYASAVPFAGYAQPVLGKTHAGRPTKLEGNPDHPLSAGACDAFTQAAVLQLYDPDRSQAPRYKGRESSWAAFQRAIAQYRPRLDAEQGRGLHLVCGASSSPTLARQLDALRQRWPRARLYHGEAFAESARYAATRAAFGEPLETRLYLDKAEVVLTLDDDLLGPGPRQTPLQRGWAQRRRAAAEGQGEASLYAVEALPGLTGAAARERLALAPSQLPALAWALAAVLGEPVVADPDLAPATRAWVERVAAHLQAARGRSLISAGAHLPVAVQALVQRLNQRLGNLGITVDHAAPVLLGHADEAPWEDLASLSDRLRAGEVECLLLLDCNPVYSAPDALGLVDAFTRAPLRLHVGPYYDESAAHCQWHLALAHPLESWSDVRGVDGSACLVQPLVRPLYSARSLHEILALCLEDREPDGLALVRETWREVDETAWRAALARGLVEPAAAPRPVPPALAPQPDADGQAAGEAGGRLELRIAPDPCVWDGRFANLGWLQELPKPFSKLTWDNVVGLSPALAERYGVANGDLLEVSLGDRRLRGPAWIEPGQAETLVALYAGYGRSRAGRVGNGLGYRAAALLARDGGVDGLDVRLAPVGERVELASTQLHHALDGRDLLRSMSRADAARTPAPPRELPTLYRSVTPEGPQWGMSIDLDLCTGCNACVTACQAENNIAVVGKEQVAAGRAMHWLRIDHYYEGGLDAPRSAFQPVPCMHCEQAPCETGCPVSATVHGHDGLNEMVYNRCIGTRTCSSFCPYKVRRFNWYDWNAQDAPSLEAQRNPNVSVRGRGVMEKCTYCVQRISEARIEAKKAGRPIADGEVRTACQQTCPSGAIVFGDLADPASAVNRARDSARRYALLEELNTRPRTTYLARLDDEPGEGAEHG</sequence>
<dbReference type="SUPFAM" id="SSF54862">
    <property type="entry name" value="4Fe-4S ferredoxins"/>
    <property type="match status" value="1"/>
</dbReference>
<dbReference type="Gene3D" id="3.30.70.20">
    <property type="match status" value="2"/>
</dbReference>
<dbReference type="Gene3D" id="2.40.40.20">
    <property type="match status" value="1"/>
</dbReference>
<evidence type="ECO:0000313" key="3">
    <source>
        <dbReference type="EMBL" id="TRX73744.1"/>
    </source>
</evidence>
<feature type="domain" description="4Fe-4S ferredoxin-type" evidence="2">
    <location>
        <begin position="830"/>
        <end position="859"/>
    </location>
</feature>
<dbReference type="Proteomes" id="UP000315235">
    <property type="component" value="Unassembled WGS sequence"/>
</dbReference>
<evidence type="ECO:0000313" key="4">
    <source>
        <dbReference type="Proteomes" id="UP000315235"/>
    </source>
</evidence>
<evidence type="ECO:0000256" key="1">
    <source>
        <dbReference type="SAM" id="MobiDB-lite"/>
    </source>
</evidence>
<dbReference type="RefSeq" id="WP_143489479.1">
    <property type="nucleotide sequence ID" value="NZ_VJOY01000012.1"/>
</dbReference>
<comment type="caution">
    <text evidence="3">The sequence shown here is derived from an EMBL/GenBank/DDBJ whole genome shotgun (WGS) entry which is preliminary data.</text>
</comment>
<feature type="compositionally biased region" description="Low complexity" evidence="1">
    <location>
        <begin position="553"/>
        <end position="563"/>
    </location>
</feature>
<dbReference type="PANTHER" id="PTHR42783">
    <property type="entry name" value="GLUTAMATE SYNTHASE [NADPH] SMALL CHAIN"/>
    <property type="match status" value="1"/>
</dbReference>
<organism evidence="3 4">
    <name type="scientific">Pseudomonas mangiferae</name>
    <dbReference type="NCBI Taxonomy" id="2593654"/>
    <lineage>
        <taxon>Bacteria</taxon>
        <taxon>Pseudomonadati</taxon>
        <taxon>Pseudomonadota</taxon>
        <taxon>Gammaproteobacteria</taxon>
        <taxon>Pseudomonadales</taxon>
        <taxon>Pseudomonadaceae</taxon>
        <taxon>Pseudomonas</taxon>
    </lineage>
</organism>
<dbReference type="NCBIfam" id="TIGR04519">
    <property type="entry name" value="MoCo_extend_TAT"/>
    <property type="match status" value="1"/>
</dbReference>
<dbReference type="InterPro" id="IPR017896">
    <property type="entry name" value="4Fe4S_Fe-S-bd"/>
</dbReference>
<dbReference type="Gene3D" id="2.20.25.90">
    <property type="entry name" value="ADC-like domains"/>
    <property type="match status" value="1"/>
</dbReference>
<dbReference type="EMBL" id="VJOY01000012">
    <property type="protein sequence ID" value="TRX73744.1"/>
    <property type="molecule type" value="Genomic_DNA"/>
</dbReference>
<feature type="region of interest" description="Disordered" evidence="1">
    <location>
        <begin position="544"/>
        <end position="563"/>
    </location>
</feature>
<protein>
    <submittedName>
        <fullName evidence="3">4Fe-4S dicluster domain-containing protein</fullName>
    </submittedName>
</protein>
<name>A0A553GW54_9PSED</name>
<dbReference type="OrthoDB" id="9779457at2"/>
<dbReference type="PANTHER" id="PTHR42783:SF3">
    <property type="entry name" value="GLUTAMATE SYNTHASE [NADPH] SMALL CHAIN-RELATED"/>
    <property type="match status" value="1"/>
</dbReference>
<dbReference type="Gene3D" id="3.40.50.740">
    <property type="match status" value="1"/>
</dbReference>
<dbReference type="PROSITE" id="PS51318">
    <property type="entry name" value="TAT"/>
    <property type="match status" value="1"/>
</dbReference>
<dbReference type="Pfam" id="PF13247">
    <property type="entry name" value="Fer4_11"/>
    <property type="match status" value="1"/>
</dbReference>
<dbReference type="Pfam" id="PF00037">
    <property type="entry name" value="Fer4"/>
    <property type="match status" value="1"/>
</dbReference>
<dbReference type="InterPro" id="IPR006311">
    <property type="entry name" value="TAT_signal"/>
</dbReference>